<name>A0AAD9VXH1_PHOAM</name>
<dbReference type="Pfam" id="PF03178">
    <property type="entry name" value="CPSF_A"/>
    <property type="match status" value="1"/>
</dbReference>
<evidence type="ECO:0000256" key="3">
    <source>
        <dbReference type="SAM" id="MobiDB-lite"/>
    </source>
</evidence>
<reference evidence="7" key="1">
    <citation type="submission" date="2023-06" db="EMBL/GenBank/DDBJ databases">
        <authorList>
            <person name="Noh H."/>
        </authorList>
    </citation>
    <scope>NUCLEOTIDE SEQUENCE</scope>
    <source>
        <strain evidence="7">DUCC20226</strain>
    </source>
</reference>
<evidence type="ECO:0000313" key="8">
    <source>
        <dbReference type="Proteomes" id="UP001265746"/>
    </source>
</evidence>
<evidence type="ECO:0000256" key="1">
    <source>
        <dbReference type="ARBA" id="ARBA00004123"/>
    </source>
</evidence>
<feature type="region of interest" description="Disordered" evidence="3">
    <location>
        <begin position="463"/>
        <end position="491"/>
    </location>
</feature>
<dbReference type="Pfam" id="PF23726">
    <property type="entry name" value="Beta-prop_RSE1_2nd"/>
    <property type="match status" value="1"/>
</dbReference>
<comment type="caution">
    <text evidence="7">The sequence shown here is derived from an EMBL/GenBank/DDBJ whole genome shotgun (WGS) entry which is preliminary data.</text>
</comment>
<dbReference type="GO" id="GO:0005634">
    <property type="term" value="C:nucleus"/>
    <property type="evidence" value="ECO:0007669"/>
    <property type="project" value="UniProtKB-SubCell"/>
</dbReference>
<dbReference type="Pfam" id="PF10433">
    <property type="entry name" value="Beta-prop_RSE1_1st"/>
    <property type="match status" value="1"/>
</dbReference>
<organism evidence="7 8">
    <name type="scientific">Phomopsis amygdali</name>
    <name type="common">Fusicoccum amygdali</name>
    <dbReference type="NCBI Taxonomy" id="1214568"/>
    <lineage>
        <taxon>Eukaryota</taxon>
        <taxon>Fungi</taxon>
        <taxon>Dikarya</taxon>
        <taxon>Ascomycota</taxon>
        <taxon>Pezizomycotina</taxon>
        <taxon>Sordariomycetes</taxon>
        <taxon>Sordariomycetidae</taxon>
        <taxon>Diaporthales</taxon>
        <taxon>Diaporthaceae</taxon>
        <taxon>Diaporthe</taxon>
    </lineage>
</organism>
<evidence type="ECO:0000259" key="4">
    <source>
        <dbReference type="Pfam" id="PF03178"/>
    </source>
</evidence>
<protein>
    <recommendedName>
        <fullName evidence="9">Protein cft1</fullName>
    </recommendedName>
</protein>
<dbReference type="InterPro" id="IPR050358">
    <property type="entry name" value="RSE1/DDB1/CFT1"/>
</dbReference>
<evidence type="ECO:0000313" key="7">
    <source>
        <dbReference type="EMBL" id="KAK2598319.1"/>
    </source>
</evidence>
<evidence type="ECO:0000259" key="6">
    <source>
        <dbReference type="Pfam" id="PF23726"/>
    </source>
</evidence>
<dbReference type="InterPro" id="IPR004871">
    <property type="entry name" value="RSE1/DDB1/CPSF1_C"/>
</dbReference>
<sequence>MQCYSELTPPTAVSHSIALPLLSAQSSNLVVAKASVLQIFETKTITSEIDVPQASSLHSTKPNAHYDSRINDDDGLESSFLGGDAAFQKSDRAHNTKLILVAEVSLSGTITGLARIKTKNTVSGGEALLVLFKDAKLSLLEWDPERHDLTTISIHYYEQEDLQGSPWAPPLNDCVNFLAADPGSRCAALKFGSRNLAILPFKQADEEDIAMDDWDEELDGPRPVKQDLPSAVVNGISNIEDTPYSPSFVLRTSRLDPNLIHPIDLAFLHEYREPTFGILSSKLAPSAAVGRKDHLSFMVFNLDIQQESHTPILSVGGLPQDLFKVIAVPAPVGGALLVGANELVHIDQSGATNGVGVNPFTKQCTDFTLNDQSYLGLRLEGCSLDFISPETGQMLLVLSDGRLATLDFQVDGRRVSGLLLKLVSPEFGGAIIPYRVSCLSRLGRNTIFAASEEGDSVVLGWTRKQGQASRRKPRPQDTSLELEDLEDEDFEDEDDLYAETPAVTQITNGAAALKGGEIVFRIHDKLTSIAPIRDITYGKTSFPSDGEEEQNLSGVRSNLQLVAAVGTGQAGSLAIMNREIQPKVVGRFEFPEARGVWTMNAQKPVPKSLQAEKGGPAVGNDYDPFAQYDRFMIVAKVDLDNYETSDVYALTAAGFESLTGTEFEPAAGFTVEAGMMANHRRIIQVLKSEVRIYDGDLGLAMILPMEDEETGAEPRVLSASICDPYLLLIRDDSSALIAEMSSDDELEEIEKMDGKLKSTKWVSGCLYADTTGRFGNAPEEKGQKRIFMFLLSAAGSFQIYALPDLSTPVYSTEGLCYIPPILTPEWVVRRGAAKETVTEILVADLGDTTSKAPHLILRHANDDVTIYEPHRNAKSTTSDLTSSLFFRKVPNSSLAKSVEEPTDDDDTTDEFRRMPLRALENVGGYSTVFLPGSSPSFIIKSSKSTPKVIGIQGTGVRTLSSFHTEGCERGFIYADSEGMSRVTQLPNDCTFSEIGMSLQKVSLGVDTDSVAFNSRAEVYAIGCNVEEEFELPKDEDSNPQQAPTWMKEKITFKPIAERGALKLITPHTWTVIDEVEMEPCEIITCVKALNLEISETTHERSELIVVGTAISRGEDLPIRGRIHVYDVATVIPEPGRPETDKRFKLVAKEDIPRGGVTAISGVGTQGFVLVVHGQKCTVRGLKEDGSLLPVAFMDMSNYVTSVKEIPSTGLLAMSDAFKGVWFTGYTEEPYKMMLFGKSNTKLEVLNCEFVPDGKDLFILAVDVDGNIHIFQFDPEHPKSLQGHLLLHRTSFNVGAHVPVKSMLLPRVPLPNSQPQENGHLTNGNAANTIPPHTILFASPTGSLATLTSVSETSYRRLSSLMSQLINTLPHPAGLNPKAYRMPPSATQTKASMGPGVDAGGGRNIVDGGVLARWMELASGRRAEIAGRVGYSGPEEVRAELEGVLGWSGLSYF</sequence>
<dbReference type="GO" id="GO:0003676">
    <property type="term" value="F:nucleic acid binding"/>
    <property type="evidence" value="ECO:0007669"/>
    <property type="project" value="InterPro"/>
</dbReference>
<dbReference type="PANTHER" id="PTHR10644">
    <property type="entry name" value="DNA REPAIR/RNA PROCESSING CPSF FAMILY"/>
    <property type="match status" value="1"/>
</dbReference>
<dbReference type="InterPro" id="IPR018846">
    <property type="entry name" value="Beta-prop_RSE1/DDB1/CPSF1_1st"/>
</dbReference>
<evidence type="ECO:0008006" key="9">
    <source>
        <dbReference type="Google" id="ProtNLM"/>
    </source>
</evidence>
<evidence type="ECO:0000256" key="2">
    <source>
        <dbReference type="ARBA" id="ARBA00023242"/>
    </source>
</evidence>
<feature type="compositionally biased region" description="Acidic residues" evidence="3">
    <location>
        <begin position="480"/>
        <end position="491"/>
    </location>
</feature>
<feature type="domain" description="RSE1/DDB1/CPSF1 first beta-propeller" evidence="5">
    <location>
        <begin position="95"/>
        <end position="465"/>
    </location>
</feature>
<keyword evidence="2" id="KW-0539">Nucleus</keyword>
<dbReference type="EMBL" id="JAUJFL010000008">
    <property type="protein sequence ID" value="KAK2598319.1"/>
    <property type="molecule type" value="Genomic_DNA"/>
</dbReference>
<proteinExistence type="predicted"/>
<dbReference type="InterPro" id="IPR015943">
    <property type="entry name" value="WD40/YVTN_repeat-like_dom_sf"/>
</dbReference>
<feature type="domain" description="RSE1/DDB1/CPSF1 C-terminal" evidence="4">
    <location>
        <begin position="1060"/>
        <end position="1414"/>
    </location>
</feature>
<dbReference type="Gene3D" id="2.130.10.10">
    <property type="entry name" value="YVTN repeat-like/Quinoprotein amine dehydrogenase"/>
    <property type="match status" value="2"/>
</dbReference>
<keyword evidence="8" id="KW-1185">Reference proteome</keyword>
<accession>A0AAD9VXH1</accession>
<feature type="domain" description="RSE1/DDB1/CPSF1 second beta-propeller" evidence="6">
    <location>
        <begin position="582"/>
        <end position="984"/>
    </location>
</feature>
<dbReference type="InterPro" id="IPR058543">
    <property type="entry name" value="Beta-prop_RSE1/DDB1/CPSF1_2nd"/>
</dbReference>
<gene>
    <name evidence="7" type="ORF">N8I77_011741</name>
</gene>
<comment type="subcellular location">
    <subcellularLocation>
        <location evidence="1">Nucleus</location>
    </subcellularLocation>
</comment>
<evidence type="ECO:0000259" key="5">
    <source>
        <dbReference type="Pfam" id="PF10433"/>
    </source>
</evidence>
<dbReference type="Proteomes" id="UP001265746">
    <property type="component" value="Unassembled WGS sequence"/>
</dbReference>